<accession>A0A6G1PWP7</accession>
<name>A0A6G1PWP7_CHAAH</name>
<evidence type="ECO:0000313" key="2">
    <source>
        <dbReference type="Proteomes" id="UP000503349"/>
    </source>
</evidence>
<keyword evidence="2" id="KW-1185">Reference proteome</keyword>
<sequence>MFFQTNIKMCVDLNSLSMNPDFYAHKKNTFKTFNFESYLGSPVSLLELLWA</sequence>
<proteinExistence type="predicted"/>
<dbReference type="EMBL" id="CM015721">
    <property type="protein sequence ID" value="KAF3694682.1"/>
    <property type="molecule type" value="Genomic_DNA"/>
</dbReference>
<reference evidence="2" key="2">
    <citation type="submission" date="2019-02" db="EMBL/GenBank/DDBJ databases">
        <title>Opniocepnalus argus Var Kimnra genome.</title>
        <authorList>
            <person name="Zhou C."/>
            <person name="Xiao S."/>
        </authorList>
    </citation>
    <scope>NUCLEOTIDE SEQUENCE [LARGE SCALE GENOMIC DNA]</scope>
</reference>
<dbReference type="AlphaFoldDB" id="A0A6G1PWP7"/>
<organism evidence="1 2">
    <name type="scientific">Channa argus</name>
    <name type="common">Northern snakehead</name>
    <name type="synonym">Ophicephalus argus</name>
    <dbReference type="NCBI Taxonomy" id="215402"/>
    <lineage>
        <taxon>Eukaryota</taxon>
        <taxon>Metazoa</taxon>
        <taxon>Chordata</taxon>
        <taxon>Craniata</taxon>
        <taxon>Vertebrata</taxon>
        <taxon>Euteleostomi</taxon>
        <taxon>Actinopterygii</taxon>
        <taxon>Neopterygii</taxon>
        <taxon>Teleostei</taxon>
        <taxon>Neoteleostei</taxon>
        <taxon>Acanthomorphata</taxon>
        <taxon>Anabantaria</taxon>
        <taxon>Anabantiformes</taxon>
        <taxon>Channoidei</taxon>
        <taxon>Channidae</taxon>
        <taxon>Channa</taxon>
    </lineage>
</organism>
<protein>
    <submittedName>
        <fullName evidence="1">Uncharacterized protein</fullName>
    </submittedName>
</protein>
<dbReference type="Proteomes" id="UP000503349">
    <property type="component" value="Chromosome 10"/>
</dbReference>
<reference evidence="1 2" key="1">
    <citation type="submission" date="2019-02" db="EMBL/GenBank/DDBJ databases">
        <title>Opniocepnalus argus genome.</title>
        <authorList>
            <person name="Zhou C."/>
            <person name="Xiao S."/>
        </authorList>
    </citation>
    <scope>NUCLEOTIDE SEQUENCE [LARGE SCALE GENOMIC DNA]</scope>
    <source>
        <strain evidence="1">OARG1902GOOAL</strain>
        <tissue evidence="1">Muscle</tissue>
    </source>
</reference>
<evidence type="ECO:0000313" key="1">
    <source>
        <dbReference type="EMBL" id="KAF3694682.1"/>
    </source>
</evidence>
<gene>
    <name evidence="1" type="ORF">EXN66_Car010358</name>
</gene>